<dbReference type="EMBL" id="CM017881">
    <property type="protein sequence ID" value="KAG1362496.1"/>
    <property type="molecule type" value="Genomic_DNA"/>
</dbReference>
<dbReference type="PROSITE" id="PS50011">
    <property type="entry name" value="PROTEIN_KINASE_DOM"/>
    <property type="match status" value="1"/>
</dbReference>
<dbReference type="Gene3D" id="3.30.200.20">
    <property type="entry name" value="Phosphorylase Kinase, domain 1"/>
    <property type="match status" value="1"/>
</dbReference>
<reference evidence="11" key="2">
    <citation type="submission" date="2019-07" db="EMBL/GenBank/DDBJ databases">
        <authorList>
            <person name="Yang Y."/>
            <person name="Bocs S."/>
            <person name="Baudouin L."/>
        </authorList>
    </citation>
    <scope>NUCLEOTIDE SEQUENCE</scope>
    <source>
        <tissue evidence="11">Spear leaf of Hainan Tall coconut</tissue>
    </source>
</reference>
<dbReference type="PANTHER" id="PTHR48005:SF70">
    <property type="entry name" value="MDIS1-INTERACTING RECEPTOR LIKE KINASE 2-LIKE"/>
    <property type="match status" value="1"/>
</dbReference>
<dbReference type="GO" id="GO:0004674">
    <property type="term" value="F:protein serine/threonine kinase activity"/>
    <property type="evidence" value="ECO:0007669"/>
    <property type="project" value="UniProtKB-KW"/>
</dbReference>
<evidence type="ECO:0000256" key="1">
    <source>
        <dbReference type="ARBA" id="ARBA00012513"/>
    </source>
</evidence>
<dbReference type="InterPro" id="IPR017441">
    <property type="entry name" value="Protein_kinase_ATP_BS"/>
</dbReference>
<keyword evidence="3" id="KW-0808">Transferase</keyword>
<evidence type="ECO:0000256" key="6">
    <source>
        <dbReference type="ARBA" id="ARBA00022840"/>
    </source>
</evidence>
<protein>
    <recommendedName>
        <fullName evidence="1">non-specific serine/threonine protein kinase</fullName>
        <ecNumber evidence="1">2.7.11.1</ecNumber>
    </recommendedName>
</protein>
<evidence type="ECO:0000256" key="7">
    <source>
        <dbReference type="ARBA" id="ARBA00047899"/>
    </source>
</evidence>
<dbReference type="SUPFAM" id="SSF56112">
    <property type="entry name" value="Protein kinase-like (PK-like)"/>
    <property type="match status" value="1"/>
</dbReference>
<dbReference type="InterPro" id="IPR011009">
    <property type="entry name" value="Kinase-like_dom_sf"/>
</dbReference>
<accession>A0A8K0ILP4</accession>
<keyword evidence="5 11" id="KW-0418">Kinase</keyword>
<comment type="caution">
    <text evidence="11">The sequence shown here is derived from an EMBL/GenBank/DDBJ whole genome shotgun (WGS) entry which is preliminary data.</text>
</comment>
<dbReference type="InterPro" id="IPR000719">
    <property type="entry name" value="Prot_kinase_dom"/>
</dbReference>
<evidence type="ECO:0000256" key="5">
    <source>
        <dbReference type="ARBA" id="ARBA00022777"/>
    </source>
</evidence>
<dbReference type="AlphaFoldDB" id="A0A8K0ILP4"/>
<comment type="catalytic activity">
    <reaction evidence="8">
        <text>L-seryl-[protein] + ATP = O-phospho-L-seryl-[protein] + ADP + H(+)</text>
        <dbReference type="Rhea" id="RHEA:17989"/>
        <dbReference type="Rhea" id="RHEA-COMP:9863"/>
        <dbReference type="Rhea" id="RHEA-COMP:11604"/>
        <dbReference type="ChEBI" id="CHEBI:15378"/>
        <dbReference type="ChEBI" id="CHEBI:29999"/>
        <dbReference type="ChEBI" id="CHEBI:30616"/>
        <dbReference type="ChEBI" id="CHEBI:83421"/>
        <dbReference type="ChEBI" id="CHEBI:456216"/>
        <dbReference type="EC" id="2.7.11.1"/>
    </reaction>
</comment>
<evidence type="ECO:0000313" key="12">
    <source>
        <dbReference type="Proteomes" id="UP000797356"/>
    </source>
</evidence>
<evidence type="ECO:0000256" key="2">
    <source>
        <dbReference type="ARBA" id="ARBA00022527"/>
    </source>
</evidence>
<dbReference type="PANTHER" id="PTHR48005">
    <property type="entry name" value="LEUCINE RICH REPEAT KINASE 2"/>
    <property type="match status" value="1"/>
</dbReference>
<proteinExistence type="predicted"/>
<gene>
    <name evidence="11" type="ORF">COCNU_10G007150</name>
</gene>
<keyword evidence="6 9" id="KW-0067">ATP-binding</keyword>
<organism evidence="11 12">
    <name type="scientific">Cocos nucifera</name>
    <name type="common">Coconut palm</name>
    <dbReference type="NCBI Taxonomy" id="13894"/>
    <lineage>
        <taxon>Eukaryota</taxon>
        <taxon>Viridiplantae</taxon>
        <taxon>Streptophyta</taxon>
        <taxon>Embryophyta</taxon>
        <taxon>Tracheophyta</taxon>
        <taxon>Spermatophyta</taxon>
        <taxon>Magnoliopsida</taxon>
        <taxon>Liliopsida</taxon>
        <taxon>Arecaceae</taxon>
        <taxon>Arecoideae</taxon>
        <taxon>Cocoseae</taxon>
        <taxon>Attaleinae</taxon>
        <taxon>Cocos</taxon>
    </lineage>
</organism>
<reference evidence="11" key="1">
    <citation type="journal article" date="2017" name="Gigascience">
        <title>The genome draft of coconut (Cocos nucifera).</title>
        <authorList>
            <person name="Xiao Y."/>
            <person name="Xu P."/>
            <person name="Fan H."/>
            <person name="Baudouin L."/>
            <person name="Xia W."/>
            <person name="Bocs S."/>
            <person name="Xu J."/>
            <person name="Li Q."/>
            <person name="Guo A."/>
            <person name="Zhou L."/>
            <person name="Li J."/>
            <person name="Wu Y."/>
            <person name="Ma Z."/>
            <person name="Armero A."/>
            <person name="Issali A.E."/>
            <person name="Liu N."/>
            <person name="Peng M."/>
            <person name="Yang Y."/>
        </authorList>
    </citation>
    <scope>NUCLEOTIDE SEQUENCE</scope>
    <source>
        <tissue evidence="11">Spear leaf of Hainan Tall coconut</tissue>
    </source>
</reference>
<keyword evidence="4 9" id="KW-0547">Nucleotide-binding</keyword>
<keyword evidence="2" id="KW-0723">Serine/threonine-protein kinase</keyword>
<dbReference type="InterPro" id="IPR051420">
    <property type="entry name" value="Ser_Thr_Kinases_DiverseReg"/>
</dbReference>
<evidence type="ECO:0000259" key="10">
    <source>
        <dbReference type="PROSITE" id="PS50011"/>
    </source>
</evidence>
<dbReference type="OrthoDB" id="786588at2759"/>
<feature type="domain" description="Protein kinase" evidence="10">
    <location>
        <begin position="35"/>
        <end position="80"/>
    </location>
</feature>
<dbReference type="PROSITE" id="PS00107">
    <property type="entry name" value="PROTEIN_KINASE_ATP"/>
    <property type="match status" value="1"/>
</dbReference>
<sequence length="80" mass="9121">MKEKEREVPNKNLLSILDFDGRVIFEEIIDATENFDEKYCIGIGGYGSVYKAQLRTGRVVAVKKLHPPEVVNERGLQNEI</sequence>
<evidence type="ECO:0000256" key="4">
    <source>
        <dbReference type="ARBA" id="ARBA00022741"/>
    </source>
</evidence>
<evidence type="ECO:0000256" key="9">
    <source>
        <dbReference type="PROSITE-ProRule" id="PRU10141"/>
    </source>
</evidence>
<feature type="binding site" evidence="9">
    <location>
        <position position="64"/>
    </location>
    <ligand>
        <name>ATP</name>
        <dbReference type="ChEBI" id="CHEBI:30616"/>
    </ligand>
</feature>
<evidence type="ECO:0000256" key="8">
    <source>
        <dbReference type="ARBA" id="ARBA00048679"/>
    </source>
</evidence>
<dbReference type="EC" id="2.7.11.1" evidence="1"/>
<name>A0A8K0ILP4_COCNU</name>
<keyword evidence="11" id="KW-0675">Receptor</keyword>
<evidence type="ECO:0000313" key="11">
    <source>
        <dbReference type="EMBL" id="KAG1362496.1"/>
    </source>
</evidence>
<comment type="catalytic activity">
    <reaction evidence="7">
        <text>L-threonyl-[protein] + ATP = O-phospho-L-threonyl-[protein] + ADP + H(+)</text>
        <dbReference type="Rhea" id="RHEA:46608"/>
        <dbReference type="Rhea" id="RHEA-COMP:11060"/>
        <dbReference type="Rhea" id="RHEA-COMP:11605"/>
        <dbReference type="ChEBI" id="CHEBI:15378"/>
        <dbReference type="ChEBI" id="CHEBI:30013"/>
        <dbReference type="ChEBI" id="CHEBI:30616"/>
        <dbReference type="ChEBI" id="CHEBI:61977"/>
        <dbReference type="ChEBI" id="CHEBI:456216"/>
        <dbReference type="EC" id="2.7.11.1"/>
    </reaction>
</comment>
<keyword evidence="12" id="KW-1185">Reference proteome</keyword>
<dbReference type="Proteomes" id="UP000797356">
    <property type="component" value="Chromosome 10"/>
</dbReference>
<dbReference type="GO" id="GO:0005524">
    <property type="term" value="F:ATP binding"/>
    <property type="evidence" value="ECO:0007669"/>
    <property type="project" value="UniProtKB-UniRule"/>
</dbReference>
<evidence type="ECO:0000256" key="3">
    <source>
        <dbReference type="ARBA" id="ARBA00022679"/>
    </source>
</evidence>